<keyword evidence="9" id="KW-1185">Reference proteome</keyword>
<dbReference type="OrthoDB" id="407275at2759"/>
<dbReference type="GO" id="GO:0016491">
    <property type="term" value="F:oxidoreductase activity"/>
    <property type="evidence" value="ECO:0007669"/>
    <property type="project" value="InterPro"/>
</dbReference>
<dbReference type="Gene3D" id="3.40.462.20">
    <property type="match status" value="1"/>
</dbReference>
<keyword evidence="3" id="KW-0285">Flavoprotein</keyword>
<dbReference type="PANTHER" id="PTHR32448">
    <property type="entry name" value="OS08G0158400 PROTEIN"/>
    <property type="match status" value="1"/>
</dbReference>
<reference evidence="10" key="1">
    <citation type="submission" date="2025-08" db="UniProtKB">
        <authorList>
            <consortium name="RefSeq"/>
        </authorList>
    </citation>
    <scope>IDENTIFICATION</scope>
    <source>
        <strain evidence="10">OHB3-1</strain>
    </source>
</reference>
<dbReference type="Gene3D" id="3.30.465.10">
    <property type="match status" value="1"/>
</dbReference>
<evidence type="ECO:0000256" key="2">
    <source>
        <dbReference type="ARBA" id="ARBA00005466"/>
    </source>
</evidence>
<keyword evidence="6" id="KW-1015">Disulfide bond</keyword>
<dbReference type="GO" id="GO:1901696">
    <property type="term" value="P:cannabinoid biosynthetic process"/>
    <property type="evidence" value="ECO:0007669"/>
    <property type="project" value="UniProtKB-ARBA"/>
</dbReference>
<dbReference type="KEGG" id="mcha:111012562"/>
<dbReference type="InterPro" id="IPR016169">
    <property type="entry name" value="FAD-bd_PCMH_sub2"/>
</dbReference>
<accession>A0A6J1CKW8</accession>
<dbReference type="PROSITE" id="PS51387">
    <property type="entry name" value="FAD_PCMH"/>
    <property type="match status" value="1"/>
</dbReference>
<keyword evidence="7" id="KW-0325">Glycoprotein</keyword>
<organism evidence="9 10">
    <name type="scientific">Momordica charantia</name>
    <name type="common">Bitter gourd</name>
    <name type="synonym">Balsam pear</name>
    <dbReference type="NCBI Taxonomy" id="3673"/>
    <lineage>
        <taxon>Eukaryota</taxon>
        <taxon>Viridiplantae</taxon>
        <taxon>Streptophyta</taxon>
        <taxon>Embryophyta</taxon>
        <taxon>Tracheophyta</taxon>
        <taxon>Spermatophyta</taxon>
        <taxon>Magnoliopsida</taxon>
        <taxon>eudicotyledons</taxon>
        <taxon>Gunneridae</taxon>
        <taxon>Pentapetalae</taxon>
        <taxon>rosids</taxon>
        <taxon>fabids</taxon>
        <taxon>Cucurbitales</taxon>
        <taxon>Cucurbitaceae</taxon>
        <taxon>Momordiceae</taxon>
        <taxon>Momordica</taxon>
    </lineage>
</organism>
<dbReference type="Pfam" id="PF08031">
    <property type="entry name" value="BBE"/>
    <property type="match status" value="1"/>
</dbReference>
<comment type="cofactor">
    <cofactor evidence="1">
        <name>FAD</name>
        <dbReference type="ChEBI" id="CHEBI:57692"/>
    </cofactor>
</comment>
<dbReference type="Pfam" id="PF01565">
    <property type="entry name" value="FAD_binding_4"/>
    <property type="match status" value="1"/>
</dbReference>
<dbReference type="Proteomes" id="UP000504603">
    <property type="component" value="Unplaced"/>
</dbReference>
<keyword evidence="4" id="KW-0732">Signal</keyword>
<keyword evidence="5" id="KW-0274">FAD</keyword>
<dbReference type="InterPro" id="IPR016167">
    <property type="entry name" value="FAD-bd_PCMH_sub1"/>
</dbReference>
<protein>
    <submittedName>
        <fullName evidence="10">Berberine bridge enzyme-like 18</fullName>
    </submittedName>
</protein>
<dbReference type="Gene3D" id="3.30.43.10">
    <property type="entry name" value="Uridine Diphospho-n-acetylenolpyruvylglucosamine Reductase, domain 2"/>
    <property type="match status" value="1"/>
</dbReference>
<dbReference type="RefSeq" id="XP_022142425.1">
    <property type="nucleotide sequence ID" value="XM_022286733.1"/>
</dbReference>
<evidence type="ECO:0000256" key="1">
    <source>
        <dbReference type="ARBA" id="ARBA00001974"/>
    </source>
</evidence>
<evidence type="ECO:0000256" key="6">
    <source>
        <dbReference type="ARBA" id="ARBA00023157"/>
    </source>
</evidence>
<evidence type="ECO:0000256" key="4">
    <source>
        <dbReference type="ARBA" id="ARBA00022729"/>
    </source>
</evidence>
<evidence type="ECO:0000313" key="9">
    <source>
        <dbReference type="Proteomes" id="UP000504603"/>
    </source>
</evidence>
<dbReference type="FunFam" id="3.30.43.10:FF:000004">
    <property type="entry name" value="Berberine bridge enzyme-like 15"/>
    <property type="match status" value="1"/>
</dbReference>
<dbReference type="GO" id="GO:0071949">
    <property type="term" value="F:FAD binding"/>
    <property type="evidence" value="ECO:0007669"/>
    <property type="project" value="InterPro"/>
</dbReference>
<dbReference type="InterPro" id="IPR036318">
    <property type="entry name" value="FAD-bd_PCMH-like_sf"/>
</dbReference>
<comment type="similarity">
    <text evidence="2">Belongs to the oxygen-dependent FAD-linked oxidoreductase family.</text>
</comment>
<gene>
    <name evidence="10" type="primary">LOC111012562</name>
</gene>
<dbReference type="SUPFAM" id="SSF56176">
    <property type="entry name" value="FAD-binding/transporter-associated domain-like"/>
    <property type="match status" value="1"/>
</dbReference>
<evidence type="ECO:0000256" key="3">
    <source>
        <dbReference type="ARBA" id="ARBA00022630"/>
    </source>
</evidence>
<name>A0A6J1CKW8_MOMCH</name>
<dbReference type="GeneID" id="111012562"/>
<dbReference type="InterPro" id="IPR006094">
    <property type="entry name" value="Oxid_FAD_bind_N"/>
</dbReference>
<evidence type="ECO:0000256" key="5">
    <source>
        <dbReference type="ARBA" id="ARBA00022827"/>
    </source>
</evidence>
<evidence type="ECO:0000259" key="8">
    <source>
        <dbReference type="PROSITE" id="PS51387"/>
    </source>
</evidence>
<evidence type="ECO:0000256" key="7">
    <source>
        <dbReference type="ARBA" id="ARBA00023180"/>
    </source>
</evidence>
<dbReference type="InterPro" id="IPR012951">
    <property type="entry name" value="BBE"/>
</dbReference>
<proteinExistence type="inferred from homology"/>
<sequence length="565" mass="63180">MNKYYSSPLIPLFLAFIFLSSSRFWTLAVADKHESFLQCLLNHSPDGNYSISKVIHTPINSSYSSVLDFSIRNLRFSTAETPKPLLIITPSHVSHIQAAVVCSKRYGFQIRTRSGGHDFERLSYVAHLSFIIVDLINLRSISVDVKNNNAWVHSGATLGELYYSIAQKSRTSAFPAGVCPTVGVGGHFSGGGYGLLLRKYGLAADNVIDAYLVDANGKFHDRESMGEDLFWAIRGGGGGSFGIVVAWKVKLVPVPATVTLCQTNRTLEEGAVKLTHRWQYVANKLDENLFLGILWLGGNVTSQGGGKTNPVATFFSLFLGQADELLAILNTKFPELDLAKKDCIETSWIESTVLMGIGFQTKVTLEALLSRTPLTNISTKIKSDYVKEPISEATIQGIGERLNAQDIESGNLIFVPYGGRMSQIFESETPFSHRAGYLYKIGYITSWLDQSIDTEKRHLSWIRELYSYMAPFVSKSPRAVYANYRDLDIGSNKRYGKTSYKQASTWGFKYFGNNFNRLVHVKTKVDPYDFFRHEQSIPTLGQTIHLTEISVILYYFYLCLNYAST</sequence>
<feature type="domain" description="FAD-binding PCMH-type" evidence="8">
    <location>
        <begin position="80"/>
        <end position="254"/>
    </location>
</feature>
<dbReference type="InterPro" id="IPR016166">
    <property type="entry name" value="FAD-bd_PCMH"/>
</dbReference>
<evidence type="ECO:0000313" key="10">
    <source>
        <dbReference type="RefSeq" id="XP_022142425.1"/>
    </source>
</evidence>
<dbReference type="AlphaFoldDB" id="A0A6J1CKW8"/>